<evidence type="ECO:0000313" key="3">
    <source>
        <dbReference type="Proteomes" id="UP000019132"/>
    </source>
</evidence>
<keyword evidence="1" id="KW-0812">Transmembrane</keyword>
<dbReference type="InParanoid" id="K3X017"/>
<proteinExistence type="predicted"/>
<protein>
    <submittedName>
        <fullName evidence="2">Uncharacterized protein</fullName>
    </submittedName>
</protein>
<reference evidence="3" key="2">
    <citation type="submission" date="2010-04" db="EMBL/GenBank/DDBJ databases">
        <authorList>
            <person name="Buell R."/>
            <person name="Hamilton J."/>
            <person name="Hostetler J."/>
        </authorList>
    </citation>
    <scope>NUCLEOTIDE SEQUENCE [LARGE SCALE GENOMIC DNA]</scope>
    <source>
        <strain evidence="3">DAOM:BR144</strain>
    </source>
</reference>
<keyword evidence="1" id="KW-1133">Transmembrane helix</keyword>
<dbReference type="AlphaFoldDB" id="K3X017"/>
<dbReference type="VEuPathDB" id="FungiDB:PYU1_G010543"/>
<dbReference type="EnsemblProtists" id="PYU1_T010566">
    <property type="protein sequence ID" value="PYU1_T010566"/>
    <property type="gene ID" value="PYU1_G010543"/>
</dbReference>
<dbReference type="eggNOG" id="ENOG502SKYB">
    <property type="taxonomic scope" value="Eukaryota"/>
</dbReference>
<organism evidence="2 3">
    <name type="scientific">Globisporangium ultimum (strain ATCC 200006 / CBS 805.95 / DAOM BR144)</name>
    <name type="common">Pythium ultimum</name>
    <dbReference type="NCBI Taxonomy" id="431595"/>
    <lineage>
        <taxon>Eukaryota</taxon>
        <taxon>Sar</taxon>
        <taxon>Stramenopiles</taxon>
        <taxon>Oomycota</taxon>
        <taxon>Peronosporomycetes</taxon>
        <taxon>Pythiales</taxon>
        <taxon>Pythiaceae</taxon>
        <taxon>Globisporangium</taxon>
    </lineage>
</organism>
<feature type="transmembrane region" description="Helical" evidence="1">
    <location>
        <begin position="73"/>
        <end position="93"/>
    </location>
</feature>
<evidence type="ECO:0000313" key="2">
    <source>
        <dbReference type="EnsemblProtists" id="PYU1_T010566"/>
    </source>
</evidence>
<evidence type="ECO:0000256" key="1">
    <source>
        <dbReference type="SAM" id="Phobius"/>
    </source>
</evidence>
<dbReference type="Proteomes" id="UP000019132">
    <property type="component" value="Unassembled WGS sequence"/>
</dbReference>
<keyword evidence="3" id="KW-1185">Reference proteome</keyword>
<dbReference type="HOGENOM" id="CLU_1374680_0_0_1"/>
<dbReference type="EMBL" id="GL376596">
    <property type="status" value="NOT_ANNOTATED_CDS"/>
    <property type="molecule type" value="Genomic_DNA"/>
</dbReference>
<sequence>MEFNHLYIEKTLRPAYTVGLMFIFQDGVMRDVFASNSSNGSAVAASESAVSQLAFVNNKQLVDVNLSSPLSNVLTALTGAALFLVLSIVIAITSQRKEALLQRFLSTHNIAELFTNTTKFPSSLLHTTLDEGEADLEKSRSQASSARTNGHEISSTLDGFRVVRMELVHPDGRGWQITQLQKLCKRKWAEVRRGIGFSW</sequence>
<accession>K3X017</accession>
<keyword evidence="1" id="KW-0472">Membrane</keyword>
<reference evidence="2" key="3">
    <citation type="submission" date="2015-02" db="UniProtKB">
        <authorList>
            <consortium name="EnsemblProtists"/>
        </authorList>
    </citation>
    <scope>IDENTIFICATION</scope>
    <source>
        <strain evidence="2">DAOM BR144</strain>
    </source>
</reference>
<name>K3X017_GLOUD</name>
<reference evidence="3" key="1">
    <citation type="journal article" date="2010" name="Genome Biol.">
        <title>Genome sequence of the necrotrophic plant pathogen Pythium ultimum reveals original pathogenicity mechanisms and effector repertoire.</title>
        <authorList>
            <person name="Levesque C.A."/>
            <person name="Brouwer H."/>
            <person name="Cano L."/>
            <person name="Hamilton J.P."/>
            <person name="Holt C."/>
            <person name="Huitema E."/>
            <person name="Raffaele S."/>
            <person name="Robideau G.P."/>
            <person name="Thines M."/>
            <person name="Win J."/>
            <person name="Zerillo M.M."/>
            <person name="Beakes G.W."/>
            <person name="Boore J.L."/>
            <person name="Busam D."/>
            <person name="Dumas B."/>
            <person name="Ferriera S."/>
            <person name="Fuerstenberg S.I."/>
            <person name="Gachon C.M."/>
            <person name="Gaulin E."/>
            <person name="Govers F."/>
            <person name="Grenville-Briggs L."/>
            <person name="Horner N."/>
            <person name="Hostetler J."/>
            <person name="Jiang R.H."/>
            <person name="Johnson J."/>
            <person name="Krajaejun T."/>
            <person name="Lin H."/>
            <person name="Meijer H.J."/>
            <person name="Moore B."/>
            <person name="Morris P."/>
            <person name="Phuntmart V."/>
            <person name="Puiu D."/>
            <person name="Shetty J."/>
            <person name="Stajich J.E."/>
            <person name="Tripathy S."/>
            <person name="Wawra S."/>
            <person name="van West P."/>
            <person name="Whitty B.R."/>
            <person name="Coutinho P.M."/>
            <person name="Henrissat B."/>
            <person name="Martin F."/>
            <person name="Thomas P.D."/>
            <person name="Tyler B.M."/>
            <person name="De Vries R.P."/>
            <person name="Kamoun S."/>
            <person name="Yandell M."/>
            <person name="Tisserat N."/>
            <person name="Buell C.R."/>
        </authorList>
    </citation>
    <scope>NUCLEOTIDE SEQUENCE</scope>
    <source>
        <strain evidence="3">DAOM:BR144</strain>
    </source>
</reference>